<evidence type="ECO:0000313" key="1">
    <source>
        <dbReference type="EMBL" id="KAG1273075.1"/>
    </source>
</evidence>
<evidence type="ECO:0000313" key="2">
    <source>
        <dbReference type="Proteomes" id="UP000716291"/>
    </source>
</evidence>
<gene>
    <name evidence="1" type="ORF">G6F64_015419</name>
</gene>
<comment type="caution">
    <text evidence="1">The sequence shown here is derived from an EMBL/GenBank/DDBJ whole genome shotgun (WGS) entry which is preliminary data.</text>
</comment>
<dbReference type="Proteomes" id="UP000716291">
    <property type="component" value="Unassembled WGS sequence"/>
</dbReference>
<keyword evidence="2" id="KW-1185">Reference proteome</keyword>
<dbReference type="AlphaFoldDB" id="A0A9P6WS39"/>
<dbReference type="EMBL" id="JAANQT010013716">
    <property type="protein sequence ID" value="KAG1273075.1"/>
    <property type="molecule type" value="Genomic_DNA"/>
</dbReference>
<reference evidence="1" key="1">
    <citation type="journal article" date="2020" name="Microb. Genom.">
        <title>Genetic diversity of clinical and environmental Mucorales isolates obtained from an investigation of mucormycosis cases among solid organ transplant recipients.</title>
        <authorList>
            <person name="Nguyen M.H."/>
            <person name="Kaul D."/>
            <person name="Muto C."/>
            <person name="Cheng S.J."/>
            <person name="Richter R.A."/>
            <person name="Bruno V.M."/>
            <person name="Liu G."/>
            <person name="Beyhan S."/>
            <person name="Sundermann A.J."/>
            <person name="Mounaud S."/>
            <person name="Pasculle A.W."/>
            <person name="Nierman W.C."/>
            <person name="Driscoll E."/>
            <person name="Cumbie R."/>
            <person name="Clancy C.J."/>
            <person name="Dupont C.L."/>
        </authorList>
    </citation>
    <scope>NUCLEOTIDE SEQUENCE</scope>
    <source>
        <strain evidence="1">GL11</strain>
    </source>
</reference>
<protein>
    <submittedName>
        <fullName evidence="1">Uncharacterized protein</fullName>
    </submittedName>
</protein>
<proteinExistence type="predicted"/>
<accession>A0A9P6WS39</accession>
<organism evidence="1 2">
    <name type="scientific">Rhizopus oryzae</name>
    <name type="common">Mucormycosis agent</name>
    <name type="synonym">Rhizopus arrhizus var. delemar</name>
    <dbReference type="NCBI Taxonomy" id="64495"/>
    <lineage>
        <taxon>Eukaryota</taxon>
        <taxon>Fungi</taxon>
        <taxon>Fungi incertae sedis</taxon>
        <taxon>Mucoromycota</taxon>
        <taxon>Mucoromycotina</taxon>
        <taxon>Mucoromycetes</taxon>
        <taxon>Mucorales</taxon>
        <taxon>Mucorineae</taxon>
        <taxon>Rhizopodaceae</taxon>
        <taxon>Rhizopus</taxon>
    </lineage>
</organism>
<name>A0A9P6WS39_RHIOR</name>
<sequence>MPRLALPPCQIAPTRTARPASTTTIRDMGQFVHQCAASRPSRTGHAVVQQVAAQRDAASKCTAMHLGGQVSAPAYLYLGRQGT</sequence>